<dbReference type="AlphaFoldDB" id="A0A6H5GXU5"/>
<reference evidence="1 2" key="1">
    <citation type="submission" date="2020-02" db="EMBL/GenBank/DDBJ databases">
        <authorList>
            <person name="Ferguson B K."/>
        </authorList>
    </citation>
    <scope>NUCLEOTIDE SEQUENCE [LARGE SCALE GENOMIC DNA]</scope>
</reference>
<evidence type="ECO:0000313" key="2">
    <source>
        <dbReference type="Proteomes" id="UP000479000"/>
    </source>
</evidence>
<dbReference type="Proteomes" id="UP000479000">
    <property type="component" value="Unassembled WGS sequence"/>
</dbReference>
<protein>
    <submittedName>
        <fullName evidence="1">Uncharacterized protein</fullName>
    </submittedName>
</protein>
<proteinExistence type="predicted"/>
<dbReference type="EMBL" id="CADCXU010019589">
    <property type="protein sequence ID" value="CAB0007816.1"/>
    <property type="molecule type" value="Genomic_DNA"/>
</dbReference>
<keyword evidence="2" id="KW-1185">Reference proteome</keyword>
<evidence type="ECO:0000313" key="1">
    <source>
        <dbReference type="EMBL" id="CAB0007816.1"/>
    </source>
</evidence>
<gene>
    <name evidence="1" type="ORF">NTEN_LOCUS13068</name>
</gene>
<organism evidence="1 2">
    <name type="scientific">Nesidiocoris tenuis</name>
    <dbReference type="NCBI Taxonomy" id="355587"/>
    <lineage>
        <taxon>Eukaryota</taxon>
        <taxon>Metazoa</taxon>
        <taxon>Ecdysozoa</taxon>
        <taxon>Arthropoda</taxon>
        <taxon>Hexapoda</taxon>
        <taxon>Insecta</taxon>
        <taxon>Pterygota</taxon>
        <taxon>Neoptera</taxon>
        <taxon>Paraneoptera</taxon>
        <taxon>Hemiptera</taxon>
        <taxon>Heteroptera</taxon>
        <taxon>Panheteroptera</taxon>
        <taxon>Cimicomorpha</taxon>
        <taxon>Miridae</taxon>
        <taxon>Dicyphina</taxon>
        <taxon>Nesidiocoris</taxon>
    </lineage>
</organism>
<accession>A0A6H5GXU5</accession>
<sequence>LRTKLRQRQYDVCSGIVLTRNALDADANAIRRQPSEPTVSQEGAAPQREILQLPQINHSFRQEEIPRKLDSSIQFYSSIN</sequence>
<feature type="non-terminal residue" evidence="1">
    <location>
        <position position="1"/>
    </location>
</feature>
<name>A0A6H5GXU5_9HEMI</name>